<evidence type="ECO:0000259" key="7">
    <source>
        <dbReference type="Pfam" id="PF04239"/>
    </source>
</evidence>
<evidence type="ECO:0000256" key="1">
    <source>
        <dbReference type="ARBA" id="ARBA00004651"/>
    </source>
</evidence>
<feature type="domain" description="YetF C-terminal" evidence="7">
    <location>
        <begin position="1"/>
        <end position="95"/>
    </location>
</feature>
<name>A0ABU5CII9_9BACI</name>
<evidence type="ECO:0000256" key="6">
    <source>
        <dbReference type="ARBA" id="ARBA00023136"/>
    </source>
</evidence>
<evidence type="ECO:0000313" key="9">
    <source>
        <dbReference type="Proteomes" id="UP001228376"/>
    </source>
</evidence>
<dbReference type="PANTHER" id="PTHR34582">
    <property type="entry name" value="UPF0702 TRANSMEMBRANE PROTEIN YCAP"/>
    <property type="match status" value="1"/>
</dbReference>
<evidence type="ECO:0000256" key="2">
    <source>
        <dbReference type="ARBA" id="ARBA00006448"/>
    </source>
</evidence>
<comment type="similarity">
    <text evidence="2">Belongs to the UPF0702 family.</text>
</comment>
<keyword evidence="4" id="KW-0812">Transmembrane</keyword>
<evidence type="ECO:0000256" key="3">
    <source>
        <dbReference type="ARBA" id="ARBA00022475"/>
    </source>
</evidence>
<dbReference type="Gene3D" id="3.30.240.20">
    <property type="entry name" value="bsu07140 like domains"/>
    <property type="match status" value="2"/>
</dbReference>
<organism evidence="8 9">
    <name type="scientific">Tigheibacillus jepli</name>
    <dbReference type="NCBI Taxonomy" id="3035914"/>
    <lineage>
        <taxon>Bacteria</taxon>
        <taxon>Bacillati</taxon>
        <taxon>Bacillota</taxon>
        <taxon>Bacilli</taxon>
        <taxon>Bacillales</taxon>
        <taxon>Bacillaceae</taxon>
        <taxon>Tigheibacillus</taxon>
    </lineage>
</organism>
<gene>
    <name evidence="8" type="ORF">P5G51_012840</name>
</gene>
<keyword evidence="6" id="KW-0472">Membrane</keyword>
<evidence type="ECO:0000313" key="8">
    <source>
        <dbReference type="EMBL" id="MDY0406157.1"/>
    </source>
</evidence>
<dbReference type="InterPro" id="IPR007353">
    <property type="entry name" value="DUF421"/>
</dbReference>
<proteinExistence type="inferred from homology"/>
<keyword evidence="9" id="KW-1185">Reference proteome</keyword>
<evidence type="ECO:0000256" key="5">
    <source>
        <dbReference type="ARBA" id="ARBA00022989"/>
    </source>
</evidence>
<protein>
    <submittedName>
        <fullName evidence="8">DUF421 domain-containing protein</fullName>
    </submittedName>
</protein>
<reference evidence="8 9" key="1">
    <citation type="submission" date="2023-10" db="EMBL/GenBank/DDBJ databases">
        <title>179-bfca-hs.</title>
        <authorList>
            <person name="Miliotis G."/>
            <person name="Sengupta P."/>
            <person name="Hameed A."/>
            <person name="Chuvochina M."/>
            <person name="Mcdonagh F."/>
            <person name="Simpson A.C."/>
            <person name="Singh N.K."/>
            <person name="Rekha P.D."/>
            <person name="Raman K."/>
            <person name="Hugenholtz P."/>
            <person name="Venkateswaran K."/>
        </authorList>
    </citation>
    <scope>NUCLEOTIDE SEQUENCE [LARGE SCALE GENOMIC DNA]</scope>
    <source>
        <strain evidence="8 9">179-BFC-A-HS</strain>
    </source>
</reference>
<comment type="caution">
    <text evidence="8">The sequence shown here is derived from an EMBL/GenBank/DDBJ whole genome shotgun (WGS) entry which is preliminary data.</text>
</comment>
<keyword evidence="3" id="KW-1003">Cell membrane</keyword>
<comment type="subcellular location">
    <subcellularLocation>
        <location evidence="1">Cell membrane</location>
        <topology evidence="1">Multi-pass membrane protein</topology>
    </subcellularLocation>
</comment>
<dbReference type="RefSeq" id="WP_320384720.1">
    <property type="nucleotide sequence ID" value="NZ_JAROCA020000001.1"/>
</dbReference>
<sequence>MLRNKDVFSIKEVDYAILETNGQLSILKKPEFQTPNKKDLNVYPNPVYLPATLVSDGEIIYDNLKEEGLTEEWLQDELQRQKFERVEDVLYAEYTKDQKLFALPYVEKAKRKSKK</sequence>
<dbReference type="EMBL" id="JAROCA020000001">
    <property type="protein sequence ID" value="MDY0406157.1"/>
    <property type="molecule type" value="Genomic_DNA"/>
</dbReference>
<dbReference type="InterPro" id="IPR023090">
    <property type="entry name" value="UPF0702_alpha/beta_dom_sf"/>
</dbReference>
<dbReference type="Proteomes" id="UP001228376">
    <property type="component" value="Unassembled WGS sequence"/>
</dbReference>
<evidence type="ECO:0000256" key="4">
    <source>
        <dbReference type="ARBA" id="ARBA00022692"/>
    </source>
</evidence>
<keyword evidence="5" id="KW-1133">Transmembrane helix</keyword>
<accession>A0ABU5CII9</accession>
<dbReference type="PANTHER" id="PTHR34582:SF5">
    <property type="entry name" value="UPF0702 TRANSMEMBRANE PROTEIN YETF"/>
    <property type="match status" value="1"/>
</dbReference>
<dbReference type="Pfam" id="PF04239">
    <property type="entry name" value="DUF421"/>
    <property type="match status" value="1"/>
</dbReference>